<comment type="pathway">
    <text evidence="1">Bacterial outer membrane biogenesis; LPS O-antigen biosynthesis.</text>
</comment>
<proteinExistence type="inferred from homology"/>
<dbReference type="InterPro" id="IPR036291">
    <property type="entry name" value="NAD(P)-bd_dom_sf"/>
</dbReference>
<protein>
    <submittedName>
        <fullName evidence="4">GDP-mannose 4,6-dehydratase</fullName>
    </submittedName>
</protein>
<evidence type="ECO:0000256" key="1">
    <source>
        <dbReference type="ARBA" id="ARBA00005125"/>
    </source>
</evidence>
<accession>A0A934MF98</accession>
<dbReference type="EMBL" id="JAEKJA010000002">
    <property type="protein sequence ID" value="MBJ3774700.1"/>
    <property type="molecule type" value="Genomic_DNA"/>
</dbReference>
<feature type="domain" description="NAD-dependent epimerase/dehydratase" evidence="3">
    <location>
        <begin position="6"/>
        <end position="243"/>
    </location>
</feature>
<comment type="caution">
    <text evidence="4">The sequence shown here is derived from an EMBL/GenBank/DDBJ whole genome shotgun (WGS) entry which is preliminary data.</text>
</comment>
<evidence type="ECO:0000259" key="3">
    <source>
        <dbReference type="Pfam" id="PF01370"/>
    </source>
</evidence>
<dbReference type="Proteomes" id="UP000609531">
    <property type="component" value="Unassembled WGS sequence"/>
</dbReference>
<dbReference type="RefSeq" id="WP_198880604.1">
    <property type="nucleotide sequence ID" value="NZ_JAEKJA010000002.1"/>
</dbReference>
<dbReference type="SUPFAM" id="SSF51735">
    <property type="entry name" value="NAD(P)-binding Rossmann-fold domains"/>
    <property type="match status" value="1"/>
</dbReference>
<organism evidence="4 5">
    <name type="scientific">Acuticoccus mangrovi</name>
    <dbReference type="NCBI Taxonomy" id="2796142"/>
    <lineage>
        <taxon>Bacteria</taxon>
        <taxon>Pseudomonadati</taxon>
        <taxon>Pseudomonadota</taxon>
        <taxon>Alphaproteobacteria</taxon>
        <taxon>Hyphomicrobiales</taxon>
        <taxon>Amorphaceae</taxon>
        <taxon>Acuticoccus</taxon>
    </lineage>
</organism>
<evidence type="ECO:0000256" key="2">
    <source>
        <dbReference type="ARBA" id="ARBA00007637"/>
    </source>
</evidence>
<evidence type="ECO:0000313" key="5">
    <source>
        <dbReference type="Proteomes" id="UP000609531"/>
    </source>
</evidence>
<dbReference type="Gene3D" id="3.90.25.10">
    <property type="entry name" value="UDP-galactose 4-epimerase, domain 1"/>
    <property type="match status" value="1"/>
</dbReference>
<evidence type="ECO:0000313" key="4">
    <source>
        <dbReference type="EMBL" id="MBJ3774700.1"/>
    </source>
</evidence>
<keyword evidence="5" id="KW-1185">Reference proteome</keyword>
<gene>
    <name evidence="4" type="ORF">JCR33_03325</name>
</gene>
<dbReference type="InterPro" id="IPR001509">
    <property type="entry name" value="Epimerase_deHydtase"/>
</dbReference>
<dbReference type="Pfam" id="PF01370">
    <property type="entry name" value="Epimerase"/>
    <property type="match status" value="1"/>
</dbReference>
<comment type="similarity">
    <text evidence="2">Belongs to the NAD(P)-dependent epimerase/dehydratase family.</text>
</comment>
<dbReference type="AlphaFoldDB" id="A0A934MF98"/>
<name>A0A934MF98_9HYPH</name>
<sequence length="320" mass="34502">MSAGPILLTGGAGLVGPYVADRLATRFPDRSIVRTVRYAGDLRAAPDVVAVDLADAADADRLIRDVKPSLVVHLAGASSVALARTAPSAVWHNNRDAAWCLARAIGRHAPEAVVLFSSTAEVYGASLNLGPASEDTPPLPRGPYPNSKRAAEVIFARDLPESSRLIVARPFNHTGPGQTETFVVPAFAAQLARIEKGLIPPRMVVGNLETERDFLDVRDVADAYVRLLAAAERLPRRLVVNIARGEAVRIRDILDRLVALSGLDVTVSVDPARVRPNEVPRATARTDRLTSLIDWHPSHSLDETLQSVLDDQRARIVNTS</sequence>
<reference evidence="4" key="1">
    <citation type="submission" date="2020-12" db="EMBL/GenBank/DDBJ databases">
        <title>Bacterial taxonomy.</title>
        <authorList>
            <person name="Pan X."/>
        </authorList>
    </citation>
    <scope>NUCLEOTIDE SEQUENCE</scope>
    <source>
        <strain evidence="4">B2012</strain>
    </source>
</reference>
<dbReference type="PANTHER" id="PTHR43000">
    <property type="entry name" value="DTDP-D-GLUCOSE 4,6-DEHYDRATASE-RELATED"/>
    <property type="match status" value="1"/>
</dbReference>
<dbReference type="Gene3D" id="3.40.50.720">
    <property type="entry name" value="NAD(P)-binding Rossmann-like Domain"/>
    <property type="match status" value="1"/>
</dbReference>